<name>A0A0D0N250_VARPD</name>
<dbReference type="Proteomes" id="UP000032067">
    <property type="component" value="Unassembled WGS sequence"/>
</dbReference>
<evidence type="ECO:0000313" key="3">
    <source>
        <dbReference type="Proteomes" id="UP000032067"/>
    </source>
</evidence>
<feature type="region of interest" description="Disordered" evidence="1">
    <location>
        <begin position="91"/>
        <end position="112"/>
    </location>
</feature>
<evidence type="ECO:0000313" key="2">
    <source>
        <dbReference type="EMBL" id="KIQ37169.1"/>
    </source>
</evidence>
<sequence>MVLLRRIFRLLNVPGFGSRKATESQLGRIRTAMLSVLQAHGGHSVQRVSQRVRFAVDVEALWYLRQDVMTALSAIDGESAARRQMKSINSMFKGGLPGSMGPRAHQRFTSND</sequence>
<organism evidence="2 3">
    <name type="scientific">Variovorax paradoxus</name>
    <dbReference type="NCBI Taxonomy" id="34073"/>
    <lineage>
        <taxon>Bacteria</taxon>
        <taxon>Pseudomonadati</taxon>
        <taxon>Pseudomonadota</taxon>
        <taxon>Betaproteobacteria</taxon>
        <taxon>Burkholderiales</taxon>
        <taxon>Comamonadaceae</taxon>
        <taxon>Variovorax</taxon>
    </lineage>
</organism>
<dbReference type="AlphaFoldDB" id="A0A0D0N250"/>
<reference evidence="2 3" key="1">
    <citation type="submission" date="2014-12" db="EMBL/GenBank/DDBJ databases">
        <title>16Stimator: statistical estimation of ribosomal gene copy numbers from draft genome assemblies.</title>
        <authorList>
            <person name="Perisin M.A."/>
            <person name="Vetter M."/>
            <person name="Gilbert J.A."/>
            <person name="Bergelson J."/>
        </authorList>
    </citation>
    <scope>NUCLEOTIDE SEQUENCE [LARGE SCALE GENOMIC DNA]</scope>
    <source>
        <strain evidence="2 3">MEDvA23</strain>
    </source>
</reference>
<dbReference type="RefSeq" id="WP_042576847.1">
    <property type="nucleotide sequence ID" value="NZ_JXQQ01000003.1"/>
</dbReference>
<protein>
    <submittedName>
        <fullName evidence="2">Uncharacterized protein</fullName>
    </submittedName>
</protein>
<comment type="caution">
    <text evidence="2">The sequence shown here is derived from an EMBL/GenBank/DDBJ whole genome shotgun (WGS) entry which is preliminary data.</text>
</comment>
<dbReference type="OrthoDB" id="8908736at2"/>
<gene>
    <name evidence="2" type="ORF">RT97_00615</name>
</gene>
<evidence type="ECO:0000256" key="1">
    <source>
        <dbReference type="SAM" id="MobiDB-lite"/>
    </source>
</evidence>
<proteinExistence type="predicted"/>
<dbReference type="EMBL" id="JXQQ01000003">
    <property type="protein sequence ID" value="KIQ37169.1"/>
    <property type="molecule type" value="Genomic_DNA"/>
</dbReference>
<accession>A0A0D0N250</accession>